<dbReference type="PATRIC" id="fig|1265822.4.peg.4123"/>
<name>W7D957_9LIST</name>
<evidence type="ECO:0000313" key="2">
    <source>
        <dbReference type="Proteomes" id="UP000019241"/>
    </source>
</evidence>
<dbReference type="RefSeq" id="WP_036065471.1">
    <property type="nucleotide sequence ID" value="NZ_AODM01000089.1"/>
</dbReference>
<accession>W7D957</accession>
<evidence type="ECO:0000313" key="1">
    <source>
        <dbReference type="EMBL" id="EUJ44046.1"/>
    </source>
</evidence>
<reference evidence="1 2" key="1">
    <citation type="submission" date="2012-12" db="EMBL/GenBank/DDBJ databases">
        <title>Novel taxa of Listeriaceae from agricultural environments in the United States.</title>
        <authorList>
            <person name="den Bakker H.C."/>
            <person name="Allred A."/>
            <person name="Warchocki S."/>
            <person name="Wright E.M."/>
            <person name="Burrell A."/>
            <person name="Nightingale K.K."/>
            <person name="Kephart D."/>
            <person name="Wiedmann M."/>
        </authorList>
    </citation>
    <scope>NUCLEOTIDE SEQUENCE [LARGE SCALE GENOMIC DNA]</scope>
    <source>
        <strain evidence="1 2">FSL S10-1203</strain>
    </source>
</reference>
<dbReference type="AlphaFoldDB" id="W7D957"/>
<comment type="caution">
    <text evidence="1">The sequence shown here is derived from an EMBL/GenBank/DDBJ whole genome shotgun (WGS) entry which is preliminary data.</text>
</comment>
<dbReference type="EMBL" id="AODM01000089">
    <property type="protein sequence ID" value="EUJ44046.1"/>
    <property type="molecule type" value="Genomic_DNA"/>
</dbReference>
<gene>
    <name evidence="1" type="ORF">MCOL2_20166</name>
</gene>
<protein>
    <recommendedName>
        <fullName evidence="3">Phage protein</fullName>
    </recommendedName>
</protein>
<dbReference type="Proteomes" id="UP000019241">
    <property type="component" value="Unassembled WGS sequence"/>
</dbReference>
<proteinExistence type="predicted"/>
<sequence length="198" mass="22345">MKVTNDKSVMRKVIKELDELDKYSLQIGLFGEDDSFIQMLAGVHEFGLTIRPKGKYLTIPTKEAGNRSAREIPGLFKPKGKNILATSNKSGKLTVMFYLKEEVNIPERSFLRSTFDENNAKWADMFDSWIDAVVQGDITAKQVYQRLGAMIQGDIQMKIRNLYEPSNAPATVARKGTNNPLIVTGKMRQSVTWKVVKV</sequence>
<organism evidence="1 2">
    <name type="scientific">Listeria fleischmannii FSL S10-1203</name>
    <dbReference type="NCBI Taxonomy" id="1265822"/>
    <lineage>
        <taxon>Bacteria</taxon>
        <taxon>Bacillati</taxon>
        <taxon>Bacillota</taxon>
        <taxon>Bacilli</taxon>
        <taxon>Bacillales</taxon>
        <taxon>Listeriaceae</taxon>
        <taxon>Listeria</taxon>
    </lineage>
</organism>
<evidence type="ECO:0008006" key="3">
    <source>
        <dbReference type="Google" id="ProtNLM"/>
    </source>
</evidence>